<dbReference type="NCBIfam" id="TIGR01180">
    <property type="entry name" value="aman2_put"/>
    <property type="match status" value="1"/>
</dbReference>
<organism evidence="3 4">
    <name type="scientific">Helcococcus ovis</name>
    <dbReference type="NCBI Taxonomy" id="72026"/>
    <lineage>
        <taxon>Bacteria</taxon>
        <taxon>Bacillati</taxon>
        <taxon>Bacillota</taxon>
        <taxon>Tissierellia</taxon>
        <taxon>Tissierellales</taxon>
        <taxon>Peptoniphilaceae</taxon>
        <taxon>Helcococcus</taxon>
    </lineage>
</organism>
<dbReference type="GO" id="GO:0030246">
    <property type="term" value="F:carbohydrate binding"/>
    <property type="evidence" value="ECO:0007669"/>
    <property type="project" value="InterPro"/>
</dbReference>
<dbReference type="Pfam" id="PF07971">
    <property type="entry name" value="Glyco_hydro_92"/>
    <property type="match status" value="1"/>
</dbReference>
<dbReference type="InterPro" id="IPR050883">
    <property type="entry name" value="PNGase"/>
</dbReference>
<dbReference type="SUPFAM" id="SSF48208">
    <property type="entry name" value="Six-hairpin glycosidases"/>
    <property type="match status" value="1"/>
</dbReference>
<protein>
    <submittedName>
        <fullName evidence="3">Alpha-mannosidase</fullName>
    </submittedName>
</protein>
<dbReference type="PANTHER" id="PTHR12143">
    <property type="entry name" value="PEPTIDE N-GLYCANASE PNGASE -RELATED"/>
    <property type="match status" value="1"/>
</dbReference>
<dbReference type="InterPro" id="IPR012939">
    <property type="entry name" value="Glyco_hydro_92"/>
</dbReference>
<dbReference type="InterPro" id="IPR041371">
    <property type="entry name" value="GH92_N"/>
</dbReference>
<feature type="domain" description="Glycosyl hydrolase family 92 N-terminal" evidence="2">
    <location>
        <begin position="16"/>
        <end position="188"/>
    </location>
</feature>
<comment type="caution">
    <text evidence="3">The sequence shown here is derived from an EMBL/GenBank/DDBJ whole genome shotgun (WGS) entry which is preliminary data.</text>
</comment>
<dbReference type="Gene3D" id="3.30.2080.10">
    <property type="entry name" value="GH92 mannosidase domain"/>
    <property type="match status" value="1"/>
</dbReference>
<evidence type="ECO:0000313" key="4">
    <source>
        <dbReference type="Proteomes" id="UP000297454"/>
    </source>
</evidence>
<accession>A0A4V3IYH9</accession>
<proteinExistence type="predicted"/>
<dbReference type="GO" id="GO:0000224">
    <property type="term" value="F:peptide-N4-(N-acetyl-beta-glucosaminyl)asparagine amidase activity"/>
    <property type="evidence" value="ECO:0007669"/>
    <property type="project" value="TreeGrafter"/>
</dbReference>
<evidence type="ECO:0000259" key="2">
    <source>
        <dbReference type="Pfam" id="PF17678"/>
    </source>
</evidence>
<name>A0A4V3IYH9_9FIRM</name>
<keyword evidence="4" id="KW-1185">Reference proteome</keyword>
<dbReference type="GO" id="GO:0006516">
    <property type="term" value="P:glycoprotein catabolic process"/>
    <property type="evidence" value="ECO:0007669"/>
    <property type="project" value="TreeGrafter"/>
</dbReference>
<dbReference type="InterPro" id="IPR008928">
    <property type="entry name" value="6-hairpin_glycosidase_sf"/>
</dbReference>
<dbReference type="RefSeq" id="WP_134744058.1">
    <property type="nucleotide sequence ID" value="NZ_CP119762.1"/>
</dbReference>
<sequence>MKNKFLEQFRKYKFTDTRVGTDSIYEFSNGNTLPYTGEPFGSNYFCVQTKKEAGSWWFNPNHITFEGFRITHQPSPWMGDFSSFTILPSNKIENVRKYKNKESNFLPHYNEIIFENDEVAMITASKNSAIIKYNVKNPQFILEGKNLVLEKKDNIVEGYVNNFSGCEDENFKMYVVIDFVDDFDFEKLEEDKYLISSSNNELYLSTSFISLNQAKFNHIIMTRDFEKMLTETEKKWQKYFDKFEIDNFDEESNYDQYSPYDKISQEKMFYHAVYRAFLFPMRFYEVDENGESLYYDTLSKSVKKGKMFTNMGMWDLHKTLFPLFSLIDREIFEDILEGYINQYNDSGYLPKWLSPDERGLMPGTLVDNVIAEASSKGIGNKYMKELLDAMIKCAEVSSGKATYGRAGTREYRHYGYVPSDLHESVNQTIDNCLSDWSIGIVANNLRKNEIAKKYFDYSKNYKLLFDNKTGFMRAKDRSGNFTDGFDPLNWGSPYTEGSAYQNSYNIYHDVNGLIELFGGKENFSKKLEQLTNAKIEYKYGAYGYEIHEMREYAMAHLGHHAISNQPSFHLPYLFNYVDQPKNTQLIIKEILLNYFRYDWKGYPGDEDNGSMSAWYIFSSLGFYPFCPGSNEYQLGIPFWNNASIILYNGNKINIKVNENYHQKKFVKELKINGSIFDETKITWEMLENGCNFEYTLGLI</sequence>
<evidence type="ECO:0000313" key="3">
    <source>
        <dbReference type="EMBL" id="TFF67721.1"/>
    </source>
</evidence>
<feature type="domain" description="Glycosyl hydrolase family 92" evidence="1">
    <location>
        <begin position="220"/>
        <end position="697"/>
    </location>
</feature>
<dbReference type="Gene3D" id="2.70.98.10">
    <property type="match status" value="1"/>
</dbReference>
<dbReference type="GO" id="GO:0005829">
    <property type="term" value="C:cytosol"/>
    <property type="evidence" value="ECO:0007669"/>
    <property type="project" value="TreeGrafter"/>
</dbReference>
<dbReference type="GO" id="GO:0005975">
    <property type="term" value="P:carbohydrate metabolic process"/>
    <property type="evidence" value="ECO:0007669"/>
    <property type="project" value="InterPro"/>
</dbReference>
<dbReference type="Gene3D" id="1.20.1610.10">
    <property type="entry name" value="alpha-1,2-mannosidases domains"/>
    <property type="match status" value="1"/>
</dbReference>
<evidence type="ECO:0000259" key="1">
    <source>
        <dbReference type="Pfam" id="PF07971"/>
    </source>
</evidence>
<reference evidence="3 4" key="1">
    <citation type="submission" date="2019-01" db="EMBL/GenBank/DDBJ databases">
        <title>Draft Genome Sequences of Helcococcus ovis Strains Isolated from the Uterus and Vagina of Dairy Cows with Metritis.</title>
        <authorList>
            <person name="Cunha F."/>
            <person name="Jeon S.J."/>
            <person name="Kutzer P."/>
            <person name="Galvao K.N."/>
        </authorList>
    </citation>
    <scope>NUCLEOTIDE SEQUENCE [LARGE SCALE GENOMIC DNA]</scope>
    <source>
        <strain evidence="3 4">KG-37</strain>
    </source>
</reference>
<dbReference type="Gene3D" id="1.20.1050.60">
    <property type="entry name" value="alpha-1,2-mannosidase"/>
    <property type="match status" value="1"/>
</dbReference>
<dbReference type="Pfam" id="PF17678">
    <property type="entry name" value="Glyco_hydro_92N"/>
    <property type="match status" value="1"/>
</dbReference>
<dbReference type="EMBL" id="SCFR01000001">
    <property type="protein sequence ID" value="TFF67721.1"/>
    <property type="molecule type" value="Genomic_DNA"/>
</dbReference>
<dbReference type="AlphaFoldDB" id="A0A4V3IYH9"/>
<dbReference type="InterPro" id="IPR005887">
    <property type="entry name" value="GH92_a_mannosidase_put"/>
</dbReference>
<gene>
    <name evidence="3" type="ORF">EQF91_00550</name>
</gene>
<dbReference type="PANTHER" id="PTHR12143:SF43">
    <property type="entry name" value="PUTATIVE-RELATED"/>
    <property type="match status" value="1"/>
</dbReference>
<dbReference type="Proteomes" id="UP000297454">
    <property type="component" value="Unassembled WGS sequence"/>
</dbReference>
<dbReference type="InterPro" id="IPR014718">
    <property type="entry name" value="GH-type_carb-bd"/>
</dbReference>